<protein>
    <submittedName>
        <fullName evidence="4">Predicted thioesterase</fullName>
    </submittedName>
</protein>
<dbReference type="SUPFAM" id="SSF54637">
    <property type="entry name" value="Thioesterase/thiol ester dehydrase-isomerase"/>
    <property type="match status" value="1"/>
</dbReference>
<dbReference type="PANTHER" id="PTHR36934">
    <property type="entry name" value="BLR0278 PROTEIN"/>
    <property type="match status" value="1"/>
</dbReference>
<evidence type="ECO:0000313" key="4">
    <source>
        <dbReference type="EMBL" id="SMC37190.1"/>
    </source>
</evidence>
<dbReference type="Pfam" id="PF22636">
    <property type="entry name" value="FlK"/>
    <property type="match status" value="1"/>
</dbReference>
<evidence type="ECO:0000256" key="2">
    <source>
        <dbReference type="PIRSR" id="PIRSR014972-2"/>
    </source>
</evidence>
<feature type="active site" evidence="1">
    <location>
        <position position="68"/>
    </location>
</feature>
<evidence type="ECO:0000256" key="1">
    <source>
        <dbReference type="PIRSR" id="PIRSR014972-1"/>
    </source>
</evidence>
<keyword evidence="5" id="KW-1185">Reference proteome</keyword>
<dbReference type="InterPro" id="IPR029069">
    <property type="entry name" value="HotDog_dom_sf"/>
</dbReference>
<dbReference type="RefSeq" id="WP_084233160.1">
    <property type="nucleotide sequence ID" value="NZ_FWXW01000001.1"/>
</dbReference>
<evidence type="ECO:0000259" key="3">
    <source>
        <dbReference type="Pfam" id="PF22636"/>
    </source>
</evidence>
<dbReference type="PANTHER" id="PTHR36934:SF1">
    <property type="entry name" value="THIOESTERASE DOMAIN-CONTAINING PROTEIN"/>
    <property type="match status" value="1"/>
</dbReference>
<dbReference type="EMBL" id="FWXW01000001">
    <property type="protein sequence ID" value="SMC37190.1"/>
    <property type="molecule type" value="Genomic_DNA"/>
</dbReference>
<dbReference type="PIRSF" id="PIRSF014972">
    <property type="entry name" value="FlK"/>
    <property type="match status" value="1"/>
</dbReference>
<feature type="binding site" evidence="2">
    <location>
        <position position="61"/>
    </location>
    <ligand>
        <name>substrate</name>
    </ligand>
</feature>
<gene>
    <name evidence="4" type="ORF">SAMN02745168_0523</name>
</gene>
<dbReference type="Proteomes" id="UP000192790">
    <property type="component" value="Unassembled WGS sequence"/>
</dbReference>
<dbReference type="Gene3D" id="3.10.129.10">
    <property type="entry name" value="Hotdog Thioesterase"/>
    <property type="match status" value="1"/>
</dbReference>
<feature type="active site" evidence="1">
    <location>
        <position position="34"/>
    </location>
</feature>
<feature type="active site" evidence="1">
    <location>
        <position position="42"/>
    </location>
</feature>
<dbReference type="InterPro" id="IPR054485">
    <property type="entry name" value="FlK-like_dom"/>
</dbReference>
<dbReference type="InterPro" id="IPR025540">
    <property type="entry name" value="FlK"/>
</dbReference>
<accession>A0A1W1YLR8</accession>
<dbReference type="AlphaFoldDB" id="A0A1W1YLR8"/>
<proteinExistence type="predicted"/>
<sequence>MEIKVGTRGKMEMTVTKEVTASAVGSGAVEVFGTPFMIGMMEGAALTSLQPFLDETQGTVGTNINVSHTAPTPIGMKVWAESEVTNVTAGGKIIDFKVTAYDEMGVIGTGTHQRAIIRNDAFLKKAADKLAQWKAAK</sequence>
<name>A0A1W1YLR8_9FIRM</name>
<reference evidence="4 5" key="1">
    <citation type="submission" date="2017-04" db="EMBL/GenBank/DDBJ databases">
        <authorList>
            <person name="Afonso C.L."/>
            <person name="Miller P.J."/>
            <person name="Scott M.A."/>
            <person name="Spackman E."/>
            <person name="Goraichik I."/>
            <person name="Dimitrov K.M."/>
            <person name="Suarez D.L."/>
            <person name="Swayne D.E."/>
        </authorList>
    </citation>
    <scope>NUCLEOTIDE SEQUENCE [LARGE SCALE GENOMIC DNA]</scope>
    <source>
        <strain evidence="4 5">DSM 12816</strain>
    </source>
</reference>
<feature type="binding site" evidence="2">
    <location>
        <position position="114"/>
    </location>
    <ligand>
        <name>substrate</name>
    </ligand>
</feature>
<evidence type="ECO:0000313" key="5">
    <source>
        <dbReference type="Proteomes" id="UP000192790"/>
    </source>
</evidence>
<organism evidence="4 5">
    <name type="scientific">Papillibacter cinnamivorans DSM 12816</name>
    <dbReference type="NCBI Taxonomy" id="1122930"/>
    <lineage>
        <taxon>Bacteria</taxon>
        <taxon>Bacillati</taxon>
        <taxon>Bacillota</taxon>
        <taxon>Clostridia</taxon>
        <taxon>Eubacteriales</taxon>
        <taxon>Oscillospiraceae</taxon>
        <taxon>Papillibacter</taxon>
    </lineage>
</organism>
<feature type="domain" description="Fluoroacetyl-CoA-specific thioesterase-like" evidence="3">
    <location>
        <begin position="15"/>
        <end position="119"/>
    </location>
</feature>
<feature type="binding site" evidence="2">
    <location>
        <position position="61"/>
    </location>
    <ligand>
        <name>CoA</name>
        <dbReference type="ChEBI" id="CHEBI:57287"/>
    </ligand>
</feature>
<dbReference type="OrthoDB" id="6902891at2"/>